<dbReference type="Proteomes" id="UP000694549">
    <property type="component" value="Unplaced"/>
</dbReference>
<evidence type="ECO:0000313" key="1">
    <source>
        <dbReference type="Ensembl" id="ENSAZOP00000020570.1"/>
    </source>
</evidence>
<reference evidence="1" key="1">
    <citation type="submission" date="2025-08" db="UniProtKB">
        <authorList>
            <consortium name="Ensembl"/>
        </authorList>
    </citation>
    <scope>IDENTIFICATION</scope>
</reference>
<name>A0A8B9V8H1_9AVES</name>
<sequence>MLVKGEILAWQILQLFVKNVRWEWVKWDEFPPAEQLFWALRCLREQGYNPFSEELGHLQGYTGSHQLA</sequence>
<protein>
    <submittedName>
        <fullName evidence="1">Uncharacterized protein</fullName>
    </submittedName>
</protein>
<proteinExistence type="predicted"/>
<evidence type="ECO:0000313" key="2">
    <source>
        <dbReference type="Proteomes" id="UP000694549"/>
    </source>
</evidence>
<keyword evidence="2" id="KW-1185">Reference proteome</keyword>
<dbReference type="Ensembl" id="ENSAZOT00000022096.1">
    <property type="protein sequence ID" value="ENSAZOP00000020570.1"/>
    <property type="gene ID" value="ENSAZOG00000013322.1"/>
</dbReference>
<organism evidence="1 2">
    <name type="scientific">Anas zonorhyncha</name>
    <name type="common">Eastern spot-billed duck</name>
    <dbReference type="NCBI Taxonomy" id="75864"/>
    <lineage>
        <taxon>Eukaryota</taxon>
        <taxon>Metazoa</taxon>
        <taxon>Chordata</taxon>
        <taxon>Craniata</taxon>
        <taxon>Vertebrata</taxon>
        <taxon>Euteleostomi</taxon>
        <taxon>Archelosauria</taxon>
        <taxon>Archosauria</taxon>
        <taxon>Dinosauria</taxon>
        <taxon>Saurischia</taxon>
        <taxon>Theropoda</taxon>
        <taxon>Coelurosauria</taxon>
        <taxon>Aves</taxon>
        <taxon>Neognathae</taxon>
        <taxon>Galloanserae</taxon>
        <taxon>Anseriformes</taxon>
        <taxon>Anatidae</taxon>
        <taxon>Anatinae</taxon>
        <taxon>Anas</taxon>
    </lineage>
</organism>
<accession>A0A8B9V8H1</accession>
<reference evidence="1" key="2">
    <citation type="submission" date="2025-09" db="UniProtKB">
        <authorList>
            <consortium name="Ensembl"/>
        </authorList>
    </citation>
    <scope>IDENTIFICATION</scope>
</reference>
<dbReference type="Gene3D" id="3.90.79.10">
    <property type="entry name" value="Nucleoside Triphosphate Pyrophosphohydrolase"/>
    <property type="match status" value="1"/>
</dbReference>
<dbReference type="AlphaFoldDB" id="A0A8B9V8H1"/>